<dbReference type="AlphaFoldDB" id="I0HIU8"/>
<keyword evidence="1" id="KW-0812">Transmembrane</keyword>
<dbReference type="PATRIC" id="fig|512565.3.peg.7731"/>
<dbReference type="eggNOG" id="COG1277">
    <property type="taxonomic scope" value="Bacteria"/>
</dbReference>
<keyword evidence="1" id="KW-0472">Membrane</keyword>
<keyword evidence="1" id="KW-1133">Transmembrane helix</keyword>
<reference evidence="2 3" key="1">
    <citation type="submission" date="2012-02" db="EMBL/GenBank/DDBJ databases">
        <title>Complete genome sequence of Actinoplanes missouriensis 431 (= NBRC 102363).</title>
        <authorList>
            <person name="Ohnishi Y."/>
            <person name="Ishikawa J."/>
            <person name="Sekine M."/>
            <person name="Hosoyama A."/>
            <person name="Harada T."/>
            <person name="Narita H."/>
            <person name="Hata T."/>
            <person name="Konno Y."/>
            <person name="Tutikane K."/>
            <person name="Fujita N."/>
            <person name="Horinouchi S."/>
            <person name="Hayakawa M."/>
        </authorList>
    </citation>
    <scope>NUCLEOTIDE SEQUENCE [LARGE SCALE GENOMIC DNA]</scope>
    <source>
        <strain evidence="3">ATCC 14538 / DSM 43046 / CBS 188.64 / JCM 3121 / NBRC 102363 / NCIMB 12654 / NRRL B-3342 / UNCC 431</strain>
    </source>
</reference>
<gene>
    <name evidence="2" type="ordered locus">AMIS_77150</name>
</gene>
<dbReference type="Proteomes" id="UP000007882">
    <property type="component" value="Chromosome"/>
</dbReference>
<evidence type="ECO:0000313" key="2">
    <source>
        <dbReference type="EMBL" id="BAL92935.1"/>
    </source>
</evidence>
<evidence type="ECO:0000313" key="3">
    <source>
        <dbReference type="Proteomes" id="UP000007882"/>
    </source>
</evidence>
<evidence type="ECO:0000256" key="1">
    <source>
        <dbReference type="SAM" id="Phobius"/>
    </source>
</evidence>
<feature type="transmembrane region" description="Helical" evidence="1">
    <location>
        <begin position="213"/>
        <end position="234"/>
    </location>
</feature>
<name>I0HIU8_ACTM4</name>
<dbReference type="OrthoDB" id="3352119at2"/>
<proteinExistence type="predicted"/>
<accession>I0HIU8</accession>
<feature type="transmembrane region" description="Helical" evidence="1">
    <location>
        <begin position="241"/>
        <end position="262"/>
    </location>
</feature>
<feature type="transmembrane region" description="Helical" evidence="1">
    <location>
        <begin position="20"/>
        <end position="38"/>
    </location>
</feature>
<dbReference type="STRING" id="512565.AMIS_77150"/>
<feature type="transmembrane region" description="Helical" evidence="1">
    <location>
        <begin position="167"/>
        <end position="193"/>
    </location>
</feature>
<dbReference type="HOGENOM" id="CLU_064468_0_0_11"/>
<feature type="transmembrane region" description="Helical" evidence="1">
    <location>
        <begin position="312"/>
        <end position="331"/>
    </location>
</feature>
<dbReference type="KEGG" id="ams:AMIS_77150"/>
<organism evidence="2 3">
    <name type="scientific">Actinoplanes missouriensis (strain ATCC 14538 / DSM 43046 / CBS 188.64 / JCM 3121 / NBRC 102363 / NCIMB 12654 / NRRL B-3342 / UNCC 431)</name>
    <dbReference type="NCBI Taxonomy" id="512565"/>
    <lineage>
        <taxon>Bacteria</taxon>
        <taxon>Bacillati</taxon>
        <taxon>Actinomycetota</taxon>
        <taxon>Actinomycetes</taxon>
        <taxon>Micromonosporales</taxon>
        <taxon>Micromonosporaceae</taxon>
        <taxon>Actinoplanes</taxon>
    </lineage>
</organism>
<dbReference type="EMBL" id="AP012319">
    <property type="protein sequence ID" value="BAL92935.1"/>
    <property type="molecule type" value="Genomic_DNA"/>
</dbReference>
<dbReference type="RefSeq" id="WP_014447818.1">
    <property type="nucleotide sequence ID" value="NC_017093.1"/>
</dbReference>
<protein>
    <submittedName>
        <fullName evidence="2">Uncharacterized protein</fullName>
    </submittedName>
</protein>
<keyword evidence="3" id="KW-1185">Reference proteome</keyword>
<sequence>MSLARAESRRLIKRRFTKLIVLGTLLVLVAVVAGAWLANEKVGPDQIAAAKASAEQDYQRALQESEAERARCVAAQGTPEAEKNWPGGCDAAIWTPQPDEFDYRWSIPPTFELRDDFRDMISVFAVVLAAAAFLIGASFVGAEWNSGGMMNLLLWQPQRLRVLGTKLGVFLGWLTTLAVLLGAVWAGLFRLLAENRGTTEKMTSGVWQSFGLMGLRGLGLIVAAGALGFALASLGRHTGMALGVLVAAGALQIGVIIMTQLAGFKYWEVWALPIWGMAWMSKEYESIDYDSCNFSSSAGCEPDTYLMTWQTAGIGMAVVVAVIVGASMWTMRKRDIT</sequence>
<feature type="transmembrane region" description="Helical" evidence="1">
    <location>
        <begin position="121"/>
        <end position="146"/>
    </location>
</feature>